<organism evidence="3 4">
    <name type="scientific">Apibacter adventoris</name>
    <dbReference type="NCBI Taxonomy" id="1679466"/>
    <lineage>
        <taxon>Bacteria</taxon>
        <taxon>Pseudomonadati</taxon>
        <taxon>Bacteroidota</taxon>
        <taxon>Flavobacteriia</taxon>
        <taxon>Flavobacteriales</taxon>
        <taxon>Weeksellaceae</taxon>
        <taxon>Apibacter</taxon>
    </lineage>
</organism>
<feature type="transmembrane region" description="Helical" evidence="1">
    <location>
        <begin position="80"/>
        <end position="97"/>
    </location>
</feature>
<feature type="domain" description="Urease accessory protein UreH-like transmembrane" evidence="2">
    <location>
        <begin position="10"/>
        <end position="210"/>
    </location>
</feature>
<dbReference type="PANTHER" id="PTHR42208">
    <property type="entry name" value="HEAVY METAL TRANSPORTER-RELATED"/>
    <property type="match status" value="1"/>
</dbReference>
<dbReference type="Proteomes" id="UP000238042">
    <property type="component" value="Unassembled WGS sequence"/>
</dbReference>
<dbReference type="PANTHER" id="PTHR42208:SF1">
    <property type="entry name" value="HEAVY METAL TRANSPORTER"/>
    <property type="match status" value="1"/>
</dbReference>
<dbReference type="AlphaFoldDB" id="A0A2S8AGZ1"/>
<dbReference type="Pfam" id="PF13386">
    <property type="entry name" value="DsbD_2"/>
    <property type="match status" value="1"/>
</dbReference>
<dbReference type="RefSeq" id="WP_105245642.1">
    <property type="nucleotide sequence ID" value="NZ_PSZM01000001.1"/>
</dbReference>
<feature type="transmembrane region" description="Helical" evidence="1">
    <location>
        <begin position="130"/>
        <end position="151"/>
    </location>
</feature>
<name>A0A2S8AGZ1_9FLAO</name>
<gene>
    <name evidence="3" type="ORF">C4S77_01880</name>
</gene>
<feature type="transmembrane region" description="Helical" evidence="1">
    <location>
        <begin position="200"/>
        <end position="223"/>
    </location>
</feature>
<evidence type="ECO:0000256" key="1">
    <source>
        <dbReference type="SAM" id="Phobius"/>
    </source>
</evidence>
<comment type="caution">
    <text evidence="3">The sequence shown here is derived from an EMBL/GenBank/DDBJ whole genome shotgun (WGS) entry which is preliminary data.</text>
</comment>
<protein>
    <submittedName>
        <fullName evidence="3">Cytochrome C biogenesis protein</fullName>
    </submittedName>
</protein>
<accession>A0A2S8AGZ1</accession>
<evidence type="ECO:0000313" key="4">
    <source>
        <dbReference type="Proteomes" id="UP000238042"/>
    </source>
</evidence>
<keyword evidence="4" id="KW-1185">Reference proteome</keyword>
<reference evidence="3 4" key="1">
    <citation type="submission" date="2018-02" db="EMBL/GenBank/DDBJ databases">
        <title>Genome sequences of Apibacter spp., gut symbionts of Asian honey bees.</title>
        <authorList>
            <person name="Kwong W.K."/>
            <person name="Steele M.I."/>
            <person name="Moran N.A."/>
        </authorList>
    </citation>
    <scope>NUCLEOTIDE SEQUENCE [LARGE SCALE GENOMIC DNA]</scope>
    <source>
        <strain evidence="4">wkB301</strain>
    </source>
</reference>
<keyword evidence="1" id="KW-1133">Transmembrane helix</keyword>
<keyword evidence="1" id="KW-0472">Membrane</keyword>
<keyword evidence="1" id="KW-0812">Transmembrane</keyword>
<evidence type="ECO:0000259" key="2">
    <source>
        <dbReference type="Pfam" id="PF13386"/>
    </source>
</evidence>
<feature type="transmembrane region" description="Helical" evidence="1">
    <location>
        <begin position="163"/>
        <end position="188"/>
    </location>
</feature>
<dbReference type="OrthoDB" id="594443at2"/>
<dbReference type="EMBL" id="PSZM01000001">
    <property type="protein sequence ID" value="PQL95568.1"/>
    <property type="molecule type" value="Genomic_DNA"/>
</dbReference>
<sequence length="243" mass="26550">MEINGIYLYTALSLGLLSGFHCVGMCGPIAFSLGLDSNNKFKFYTQNLLYQLGRITTYTILGGIVGIVGKSLDIAGYQKQISILSGILLLLMVLLPGKTTEIGGNFKPINKFMVKIKIFLSKFLSKKGNISRYITGILNGFLPCGAVYVALTSSIAAGGILQGMIFMAIFGLGTFPFMFITTLIGKVVNLKIRTKVLKFFPYFIAILGILFILRGLGLGIHMISPSNKALEIEQKKHIRNCCE</sequence>
<proteinExistence type="predicted"/>
<evidence type="ECO:0000313" key="3">
    <source>
        <dbReference type="EMBL" id="PQL95568.1"/>
    </source>
</evidence>
<dbReference type="InterPro" id="IPR039447">
    <property type="entry name" value="UreH-like_TM_dom"/>
</dbReference>
<feature type="transmembrane region" description="Helical" evidence="1">
    <location>
        <begin position="47"/>
        <end position="68"/>
    </location>
</feature>
<feature type="transmembrane region" description="Helical" evidence="1">
    <location>
        <begin position="6"/>
        <end position="35"/>
    </location>
</feature>